<dbReference type="HOGENOM" id="CLU_2328557_0_0_0"/>
<dbReference type="AlphaFoldDB" id="D8PB16"/>
<gene>
    <name evidence="2" type="ORF">NIDE0653</name>
</gene>
<keyword evidence="3" id="KW-1185">Reference proteome</keyword>
<keyword evidence="1" id="KW-1133">Transmembrane helix</keyword>
<evidence type="ECO:0000256" key="1">
    <source>
        <dbReference type="SAM" id="Phobius"/>
    </source>
</evidence>
<proteinExistence type="predicted"/>
<reference evidence="2 3" key="1">
    <citation type="journal article" date="2010" name="Proc. Natl. Acad. Sci. U.S.A.">
        <title>A Nitrospira metagenome illuminates the physiology and evolution of globally important nitrite-oxidizing bacteria.</title>
        <authorList>
            <person name="Lucker S."/>
            <person name="Wagner M."/>
            <person name="Maixner F."/>
            <person name="Pelletier E."/>
            <person name="Koch H."/>
            <person name="Vacherie B."/>
            <person name="Rattei T."/>
            <person name="Sinninghe Damste J."/>
            <person name="Spieck E."/>
            <person name="Le Paslier D."/>
            <person name="Daims H."/>
        </authorList>
    </citation>
    <scope>NUCLEOTIDE SEQUENCE [LARGE SCALE GENOMIC DNA]</scope>
</reference>
<dbReference type="STRING" id="330214.NIDE0653"/>
<evidence type="ECO:0008006" key="4">
    <source>
        <dbReference type="Google" id="ProtNLM"/>
    </source>
</evidence>
<keyword evidence="1" id="KW-0812">Transmembrane</keyword>
<dbReference type="PANTHER" id="PTHR34219:SF3">
    <property type="entry name" value="BLL7967 PROTEIN"/>
    <property type="match status" value="1"/>
</dbReference>
<accession>D8PB16</accession>
<dbReference type="KEGG" id="nde:NIDE0653"/>
<keyword evidence="1" id="KW-0472">Membrane</keyword>
<feature type="transmembrane region" description="Helical" evidence="1">
    <location>
        <begin position="17"/>
        <end position="40"/>
    </location>
</feature>
<evidence type="ECO:0000313" key="3">
    <source>
        <dbReference type="Proteomes" id="UP000001660"/>
    </source>
</evidence>
<dbReference type="eggNOG" id="COG3182">
    <property type="taxonomic scope" value="Bacteria"/>
</dbReference>
<organism evidence="2 3">
    <name type="scientific">Nitrospira defluvii</name>
    <dbReference type="NCBI Taxonomy" id="330214"/>
    <lineage>
        <taxon>Bacteria</taxon>
        <taxon>Pseudomonadati</taxon>
        <taxon>Nitrospirota</taxon>
        <taxon>Nitrospiria</taxon>
        <taxon>Nitrospirales</taxon>
        <taxon>Nitrospiraceae</taxon>
        <taxon>Nitrospira</taxon>
    </lineage>
</organism>
<dbReference type="Pfam" id="PF03929">
    <property type="entry name" value="PepSY_TM"/>
    <property type="match status" value="1"/>
</dbReference>
<dbReference type="Proteomes" id="UP000001660">
    <property type="component" value="Chromosome"/>
</dbReference>
<dbReference type="PANTHER" id="PTHR34219">
    <property type="entry name" value="IRON-REGULATED INNER MEMBRANE PROTEIN-RELATED"/>
    <property type="match status" value="1"/>
</dbReference>
<protein>
    <recommendedName>
        <fullName evidence="4">PepSY domain-containing protein</fullName>
    </recommendedName>
</protein>
<dbReference type="EMBL" id="FP929003">
    <property type="protein sequence ID" value="CBK40425.1"/>
    <property type="molecule type" value="Genomic_DNA"/>
</dbReference>
<name>D8PB16_9BACT</name>
<dbReference type="InterPro" id="IPR005625">
    <property type="entry name" value="PepSY-ass_TM"/>
</dbReference>
<sequence>MGPINARSRKILVKIHLYVGLVLGVVLAIAGLTGSLIVFWQPIDVALNQELLAPDHSCTESAFRPIGDLVTAVRAKMPLSGQLSSLRVPDHERPLLWA</sequence>
<evidence type="ECO:0000313" key="2">
    <source>
        <dbReference type="EMBL" id="CBK40425.1"/>
    </source>
</evidence>